<dbReference type="Proteomes" id="UP000199400">
    <property type="component" value="Unassembled WGS sequence"/>
</dbReference>
<proteinExistence type="predicted"/>
<evidence type="ECO:0000313" key="1">
    <source>
        <dbReference type="EMBL" id="SFF37184.1"/>
    </source>
</evidence>
<name>A0A1I2I4U8_9BACT</name>
<organism evidence="1 2">
    <name type="scientific">Nannocystis exedens</name>
    <dbReference type="NCBI Taxonomy" id="54"/>
    <lineage>
        <taxon>Bacteria</taxon>
        <taxon>Pseudomonadati</taxon>
        <taxon>Myxococcota</taxon>
        <taxon>Polyangia</taxon>
        <taxon>Nannocystales</taxon>
        <taxon>Nannocystaceae</taxon>
        <taxon>Nannocystis</taxon>
    </lineage>
</organism>
<dbReference type="EMBL" id="FOMX01000055">
    <property type="protein sequence ID" value="SFF37184.1"/>
    <property type="molecule type" value="Genomic_DNA"/>
</dbReference>
<keyword evidence="2" id="KW-1185">Reference proteome</keyword>
<dbReference type="PROSITE" id="PS51257">
    <property type="entry name" value="PROKAR_LIPOPROTEIN"/>
    <property type="match status" value="1"/>
</dbReference>
<evidence type="ECO:0000313" key="2">
    <source>
        <dbReference type="Proteomes" id="UP000199400"/>
    </source>
</evidence>
<reference evidence="2" key="1">
    <citation type="submission" date="2016-10" db="EMBL/GenBank/DDBJ databases">
        <authorList>
            <person name="Varghese N."/>
            <person name="Submissions S."/>
        </authorList>
    </citation>
    <scope>NUCLEOTIDE SEQUENCE [LARGE SCALE GENOMIC DNA]</scope>
    <source>
        <strain evidence="2">ATCC 25963</strain>
    </source>
</reference>
<protein>
    <recommendedName>
        <fullName evidence="3">Lipoprotein</fullName>
    </recommendedName>
</protein>
<evidence type="ECO:0008006" key="3">
    <source>
        <dbReference type="Google" id="ProtNLM"/>
    </source>
</evidence>
<gene>
    <name evidence="1" type="ORF">SAMN02745121_08439</name>
</gene>
<accession>A0A1I2I4U8</accession>
<sequence>MCRFIVGLMFIIVACARNAVERDGFVLERDKTEELLNTLLRRATFDFNCPADRLHLRVLAVHDDAGPDMPKQVGVTGCDKQATYSMEFIPVRLGPGLWAPSTTVEGAWKLDGAGIAVTTPSG</sequence>
<dbReference type="AlphaFoldDB" id="A0A1I2I4U8"/>